<accession>A0A915PRW8</accession>
<dbReference type="PROSITE" id="PS50833">
    <property type="entry name" value="BRIX"/>
    <property type="match status" value="1"/>
</dbReference>
<dbReference type="Proteomes" id="UP000887581">
    <property type="component" value="Unplaced"/>
</dbReference>
<dbReference type="PANTHER" id="PTHR13634:SF0">
    <property type="entry name" value="RIBOSOME BIOGENESIS PROTEIN BRX1 HOMOLOG"/>
    <property type="match status" value="1"/>
</dbReference>
<evidence type="ECO:0000256" key="4">
    <source>
        <dbReference type="ARBA" id="ARBA00020522"/>
    </source>
</evidence>
<dbReference type="WBParaSite" id="sdigi.contig211.g6174.t1">
    <property type="protein sequence ID" value="sdigi.contig211.g6174.t1"/>
    <property type="gene ID" value="sdigi.contig211.g6174"/>
</dbReference>
<comment type="function">
    <text evidence="1">Required for biogenesis of the 60S ribosomal subunit.</text>
</comment>
<comment type="similarity">
    <text evidence="3">Belongs to the BRX1 family.</text>
</comment>
<name>A0A915PRW8_9BILA</name>
<evidence type="ECO:0000259" key="8">
    <source>
        <dbReference type="PROSITE" id="PS50833"/>
    </source>
</evidence>
<comment type="subcellular location">
    <subcellularLocation>
        <location evidence="2">Nucleus</location>
        <location evidence="2">Nucleolus</location>
    </subcellularLocation>
</comment>
<keyword evidence="6" id="KW-0539">Nucleus</keyword>
<keyword evidence="9" id="KW-1185">Reference proteome</keyword>
<protein>
    <recommendedName>
        <fullName evidence="4">Ribosome biogenesis protein BRX1 homolog</fullName>
    </recommendedName>
</protein>
<dbReference type="PANTHER" id="PTHR13634">
    <property type="entry name" value="RIBOSOME BIOGENESIS PROTEIN BRIX"/>
    <property type="match status" value="1"/>
</dbReference>
<sequence>MIRRKFEDEKKIARIPRRFVVAHLIIGSTSEQHNFDVLEISNSTVPIIPQPTSYQPHLRSLTNTPSNGKAPLPHFLPKYEITTGRTGKCRWVRICSKMCPGFSGSAGQMSRRFRQLGVSGERSRKRRKSASESSNSSEEGPLAVLSEANHSSEQVESKWTNRERVLIFCSRGASFRARHLMKDFLNLMPHSKSDNKMDKRKSLDLYLWISNITYGPSVKFLVCNVHTMDEIRMSGNCLKGSRPVLSFDSTFDNQPHFSLIKQLIIQTFSTPDHHPRSKPFIDHIFTFSVTPDGKIWFRNFQIVDETLELQEIGPRMVLEIIRVFDGSFEGSVLYDNPNYVSPNTIRSEIKKRHSNKYIMKKLADKTRGIKLAEQAAVKMPDPVGEIFNTERVFVNPQAKEIKRAIEKKRKKKVSSKTRKGQTAD</sequence>
<evidence type="ECO:0000256" key="2">
    <source>
        <dbReference type="ARBA" id="ARBA00004604"/>
    </source>
</evidence>
<evidence type="ECO:0000256" key="6">
    <source>
        <dbReference type="ARBA" id="ARBA00023242"/>
    </source>
</evidence>
<evidence type="ECO:0000256" key="7">
    <source>
        <dbReference type="SAM" id="MobiDB-lite"/>
    </source>
</evidence>
<dbReference type="Pfam" id="PF04427">
    <property type="entry name" value="Brix"/>
    <property type="match status" value="1"/>
</dbReference>
<dbReference type="InterPro" id="IPR007109">
    <property type="entry name" value="Brix"/>
</dbReference>
<dbReference type="GO" id="GO:0019843">
    <property type="term" value="F:rRNA binding"/>
    <property type="evidence" value="ECO:0007669"/>
    <property type="project" value="InterPro"/>
</dbReference>
<feature type="compositionally biased region" description="Basic residues" evidence="7">
    <location>
        <begin position="405"/>
        <end position="424"/>
    </location>
</feature>
<feature type="domain" description="Brix" evidence="8">
    <location>
        <begin position="163"/>
        <end position="329"/>
    </location>
</feature>
<evidence type="ECO:0000313" key="9">
    <source>
        <dbReference type="Proteomes" id="UP000887581"/>
    </source>
</evidence>
<evidence type="ECO:0000256" key="3">
    <source>
        <dbReference type="ARBA" id="ARBA00006369"/>
    </source>
</evidence>
<dbReference type="GO" id="GO:0000027">
    <property type="term" value="P:ribosomal large subunit assembly"/>
    <property type="evidence" value="ECO:0007669"/>
    <property type="project" value="TreeGrafter"/>
</dbReference>
<dbReference type="InterPro" id="IPR026532">
    <property type="entry name" value="BRX1"/>
</dbReference>
<feature type="region of interest" description="Disordered" evidence="7">
    <location>
        <begin position="404"/>
        <end position="424"/>
    </location>
</feature>
<dbReference type="SMART" id="SM00879">
    <property type="entry name" value="Brix"/>
    <property type="match status" value="1"/>
</dbReference>
<evidence type="ECO:0000256" key="5">
    <source>
        <dbReference type="ARBA" id="ARBA00022517"/>
    </source>
</evidence>
<dbReference type="GO" id="GO:0006364">
    <property type="term" value="P:rRNA processing"/>
    <property type="evidence" value="ECO:0007669"/>
    <property type="project" value="InterPro"/>
</dbReference>
<dbReference type="GO" id="GO:0005730">
    <property type="term" value="C:nucleolus"/>
    <property type="evidence" value="ECO:0007669"/>
    <property type="project" value="UniProtKB-SubCell"/>
</dbReference>
<evidence type="ECO:0000313" key="10">
    <source>
        <dbReference type="WBParaSite" id="sdigi.contig211.g6174.t1"/>
    </source>
</evidence>
<dbReference type="SUPFAM" id="SSF52954">
    <property type="entry name" value="Class II aaRS ABD-related"/>
    <property type="match status" value="1"/>
</dbReference>
<evidence type="ECO:0000256" key="1">
    <source>
        <dbReference type="ARBA" id="ARBA00003439"/>
    </source>
</evidence>
<reference evidence="10" key="1">
    <citation type="submission" date="2022-11" db="UniProtKB">
        <authorList>
            <consortium name="WormBaseParasite"/>
        </authorList>
    </citation>
    <scope>IDENTIFICATION</scope>
</reference>
<dbReference type="AlphaFoldDB" id="A0A915PRW8"/>
<feature type="region of interest" description="Disordered" evidence="7">
    <location>
        <begin position="115"/>
        <end position="142"/>
    </location>
</feature>
<feature type="compositionally biased region" description="Low complexity" evidence="7">
    <location>
        <begin position="131"/>
        <end position="140"/>
    </location>
</feature>
<keyword evidence="5" id="KW-0690">Ribosome biogenesis</keyword>
<proteinExistence type="inferred from homology"/>
<organism evidence="9 10">
    <name type="scientific">Setaria digitata</name>
    <dbReference type="NCBI Taxonomy" id="48799"/>
    <lineage>
        <taxon>Eukaryota</taxon>
        <taxon>Metazoa</taxon>
        <taxon>Ecdysozoa</taxon>
        <taxon>Nematoda</taxon>
        <taxon>Chromadorea</taxon>
        <taxon>Rhabditida</taxon>
        <taxon>Spirurina</taxon>
        <taxon>Spiruromorpha</taxon>
        <taxon>Filarioidea</taxon>
        <taxon>Setariidae</taxon>
        <taxon>Setaria</taxon>
    </lineage>
</organism>